<keyword evidence="3" id="KW-1185">Reference proteome</keyword>
<feature type="compositionally biased region" description="Basic and acidic residues" evidence="1">
    <location>
        <begin position="1"/>
        <end position="11"/>
    </location>
</feature>
<accession>A0A239M2R7</accession>
<dbReference type="EMBL" id="FZPD01000006">
    <property type="protein sequence ID" value="SNT36244.1"/>
    <property type="molecule type" value="Genomic_DNA"/>
</dbReference>
<dbReference type="AlphaFoldDB" id="A0A239M2R7"/>
<dbReference type="Gene3D" id="1.10.1220.10">
    <property type="entry name" value="Met repressor-like"/>
    <property type="match status" value="1"/>
</dbReference>
<evidence type="ECO:0000256" key="1">
    <source>
        <dbReference type="SAM" id="MobiDB-lite"/>
    </source>
</evidence>
<dbReference type="GO" id="GO:0006355">
    <property type="term" value="P:regulation of DNA-templated transcription"/>
    <property type="evidence" value="ECO:0007669"/>
    <property type="project" value="InterPro"/>
</dbReference>
<feature type="region of interest" description="Disordered" evidence="1">
    <location>
        <begin position="1"/>
        <end position="22"/>
    </location>
</feature>
<dbReference type="Proteomes" id="UP000198393">
    <property type="component" value="Unassembled WGS sequence"/>
</dbReference>
<gene>
    <name evidence="2" type="ORF">SAMN05421640_3553</name>
</gene>
<dbReference type="SUPFAM" id="SSF47598">
    <property type="entry name" value="Ribbon-helix-helix"/>
    <property type="match status" value="1"/>
</dbReference>
<name>A0A239M2R7_EKHLU</name>
<dbReference type="InterPro" id="IPR010985">
    <property type="entry name" value="Ribbon_hlx_hlx"/>
</dbReference>
<evidence type="ECO:0000313" key="3">
    <source>
        <dbReference type="Proteomes" id="UP000198393"/>
    </source>
</evidence>
<organism evidence="2 3">
    <name type="scientific">Ekhidna lutea</name>
    <dbReference type="NCBI Taxonomy" id="447679"/>
    <lineage>
        <taxon>Bacteria</taxon>
        <taxon>Pseudomonadati</taxon>
        <taxon>Bacteroidota</taxon>
        <taxon>Cytophagia</taxon>
        <taxon>Cytophagales</taxon>
        <taxon>Reichenbachiellaceae</taxon>
        <taxon>Ekhidna</taxon>
    </lineage>
</organism>
<feature type="compositionally biased region" description="Polar residues" evidence="1">
    <location>
        <begin position="12"/>
        <end position="22"/>
    </location>
</feature>
<sequence length="82" mass="9218">MLNVRLDHDTSQKLTEYSQQHGSSKSAIVKEALAMYFNKEQSKQLPFALGSDLFGTAKSGQADHSVTYKSKIKSKLHEKHTH</sequence>
<evidence type="ECO:0000313" key="2">
    <source>
        <dbReference type="EMBL" id="SNT36244.1"/>
    </source>
</evidence>
<proteinExistence type="predicted"/>
<protein>
    <recommendedName>
        <fullName evidence="4">Ribbon-helix-helix protein, copG family</fullName>
    </recommendedName>
</protein>
<dbReference type="InterPro" id="IPR013321">
    <property type="entry name" value="Arc_rbn_hlx_hlx"/>
</dbReference>
<reference evidence="2 3" key="1">
    <citation type="submission" date="2017-06" db="EMBL/GenBank/DDBJ databases">
        <authorList>
            <person name="Kim H.J."/>
            <person name="Triplett B.A."/>
        </authorList>
    </citation>
    <scope>NUCLEOTIDE SEQUENCE [LARGE SCALE GENOMIC DNA]</scope>
    <source>
        <strain evidence="2 3">DSM 19307</strain>
    </source>
</reference>
<evidence type="ECO:0008006" key="4">
    <source>
        <dbReference type="Google" id="ProtNLM"/>
    </source>
</evidence>